<feature type="transmembrane region" description="Helical" evidence="1">
    <location>
        <begin position="236"/>
        <end position="258"/>
    </location>
</feature>
<dbReference type="Pfam" id="PF11911">
    <property type="entry name" value="DUF3429"/>
    <property type="match status" value="1"/>
</dbReference>
<dbReference type="EMBL" id="HBIB01000846">
    <property type="protein sequence ID" value="CAE0238436.1"/>
    <property type="molecule type" value="Transcribed_RNA"/>
</dbReference>
<name>A0A7S3CWL5_9EUKA</name>
<organism evidence="2">
    <name type="scientific">Palpitomonas bilix</name>
    <dbReference type="NCBI Taxonomy" id="652834"/>
    <lineage>
        <taxon>Eukaryota</taxon>
        <taxon>Eukaryota incertae sedis</taxon>
    </lineage>
</organism>
<feature type="transmembrane region" description="Helical" evidence="1">
    <location>
        <begin position="179"/>
        <end position="200"/>
    </location>
</feature>
<sequence length="276" mass="30223">MFRACVFRVAPLSTARKYAVQNLQQTATPRFCAQLRQVARYCKEAPQTVVKETKTVAETAAAPAASGATSGAASKLDVSSRMAGLKNMSNPLRFFKKKELSAEEKLLKEYEIPQTAYWLGFAGLIPFLGTTAGVAMFPSDWSSKSLTLQLTYGSSILGFMGAVHWGLAMAQYKASRNVLRYTISVVPALIGWGAVSMYALDPKTQTTNSLLILAGSFVSLYGVDKYYHMMNKVPKWYLSLRFPLTAVVTTCLLTTAALTSTVKRPKLLRISDENGE</sequence>
<evidence type="ECO:0000256" key="1">
    <source>
        <dbReference type="SAM" id="Phobius"/>
    </source>
</evidence>
<dbReference type="InterPro" id="IPR021836">
    <property type="entry name" value="DUF3429"/>
</dbReference>
<reference evidence="2" key="1">
    <citation type="submission" date="2021-01" db="EMBL/GenBank/DDBJ databases">
        <authorList>
            <person name="Corre E."/>
            <person name="Pelletier E."/>
            <person name="Niang G."/>
            <person name="Scheremetjew M."/>
            <person name="Finn R."/>
            <person name="Kale V."/>
            <person name="Holt S."/>
            <person name="Cochrane G."/>
            <person name="Meng A."/>
            <person name="Brown T."/>
            <person name="Cohen L."/>
        </authorList>
    </citation>
    <scope>NUCLEOTIDE SEQUENCE</scope>
    <source>
        <strain evidence="2">NIES-2562</strain>
    </source>
</reference>
<feature type="transmembrane region" description="Helical" evidence="1">
    <location>
        <begin position="149"/>
        <end position="167"/>
    </location>
</feature>
<accession>A0A7S3CWL5</accession>
<keyword evidence="1" id="KW-1133">Transmembrane helix</keyword>
<feature type="transmembrane region" description="Helical" evidence="1">
    <location>
        <begin position="115"/>
        <end position="137"/>
    </location>
</feature>
<dbReference type="AlphaFoldDB" id="A0A7S3CWL5"/>
<protein>
    <recommendedName>
        <fullName evidence="3">Transmembrane protein 69</fullName>
    </recommendedName>
</protein>
<gene>
    <name evidence="2" type="ORF">PBIL07802_LOCUS578</name>
</gene>
<dbReference type="PANTHER" id="PTHR15887">
    <property type="entry name" value="TRANSMEMBRANE PROTEIN 69"/>
    <property type="match status" value="1"/>
</dbReference>
<keyword evidence="1" id="KW-0812">Transmembrane</keyword>
<proteinExistence type="predicted"/>
<feature type="transmembrane region" description="Helical" evidence="1">
    <location>
        <begin position="206"/>
        <end position="224"/>
    </location>
</feature>
<evidence type="ECO:0000313" key="2">
    <source>
        <dbReference type="EMBL" id="CAE0238436.1"/>
    </source>
</evidence>
<evidence type="ECO:0008006" key="3">
    <source>
        <dbReference type="Google" id="ProtNLM"/>
    </source>
</evidence>
<dbReference type="PANTHER" id="PTHR15887:SF1">
    <property type="entry name" value="TRANSMEMBRANE PROTEIN 69"/>
    <property type="match status" value="1"/>
</dbReference>
<keyword evidence="1" id="KW-0472">Membrane</keyword>